<name>A0A392S141_9FABA</name>
<keyword evidence="2" id="KW-1185">Reference proteome</keyword>
<evidence type="ECO:0000313" key="2">
    <source>
        <dbReference type="Proteomes" id="UP000265520"/>
    </source>
</evidence>
<reference evidence="1 2" key="1">
    <citation type="journal article" date="2018" name="Front. Plant Sci.">
        <title>Red Clover (Trifolium pratense) and Zigzag Clover (T. medium) - A Picture of Genomic Similarities and Differences.</title>
        <authorList>
            <person name="Dluhosova J."/>
            <person name="Istvanek J."/>
            <person name="Nedelnik J."/>
            <person name="Repkova J."/>
        </authorList>
    </citation>
    <scope>NUCLEOTIDE SEQUENCE [LARGE SCALE GENOMIC DNA]</scope>
    <source>
        <strain evidence="2">cv. 10/8</strain>
        <tissue evidence="1">Leaf</tissue>
    </source>
</reference>
<organism evidence="1 2">
    <name type="scientific">Trifolium medium</name>
    <dbReference type="NCBI Taxonomy" id="97028"/>
    <lineage>
        <taxon>Eukaryota</taxon>
        <taxon>Viridiplantae</taxon>
        <taxon>Streptophyta</taxon>
        <taxon>Embryophyta</taxon>
        <taxon>Tracheophyta</taxon>
        <taxon>Spermatophyta</taxon>
        <taxon>Magnoliopsida</taxon>
        <taxon>eudicotyledons</taxon>
        <taxon>Gunneridae</taxon>
        <taxon>Pentapetalae</taxon>
        <taxon>rosids</taxon>
        <taxon>fabids</taxon>
        <taxon>Fabales</taxon>
        <taxon>Fabaceae</taxon>
        <taxon>Papilionoideae</taxon>
        <taxon>50 kb inversion clade</taxon>
        <taxon>NPAAA clade</taxon>
        <taxon>Hologalegina</taxon>
        <taxon>IRL clade</taxon>
        <taxon>Trifolieae</taxon>
        <taxon>Trifolium</taxon>
    </lineage>
</organism>
<accession>A0A392S141</accession>
<comment type="caution">
    <text evidence="1">The sequence shown here is derived from an EMBL/GenBank/DDBJ whole genome shotgun (WGS) entry which is preliminary data.</text>
</comment>
<protein>
    <submittedName>
        <fullName evidence="1">Uncharacterized protein</fullName>
    </submittedName>
</protein>
<proteinExistence type="predicted"/>
<dbReference type="AlphaFoldDB" id="A0A392S141"/>
<dbReference type="EMBL" id="LXQA010294012">
    <property type="protein sequence ID" value="MCI41585.1"/>
    <property type="molecule type" value="Genomic_DNA"/>
</dbReference>
<feature type="non-terminal residue" evidence="1">
    <location>
        <position position="71"/>
    </location>
</feature>
<dbReference type="Proteomes" id="UP000265520">
    <property type="component" value="Unassembled WGS sequence"/>
</dbReference>
<sequence>MDIYPVERNTHLVAVYYNNEKPNLFRINVNVTLCDLKHQLDQHNGHLNCRDASRVADVEYRHPLVAQTDVL</sequence>
<evidence type="ECO:0000313" key="1">
    <source>
        <dbReference type="EMBL" id="MCI41585.1"/>
    </source>
</evidence>